<keyword evidence="2" id="KW-1185">Reference proteome</keyword>
<proteinExistence type="predicted"/>
<reference evidence="1" key="1">
    <citation type="submission" date="2024-02" db="EMBL/GenBank/DDBJ databases">
        <authorList>
            <consortium name="ELIXIR-Norway"/>
            <consortium name="Elixir Norway"/>
        </authorList>
    </citation>
    <scope>NUCLEOTIDE SEQUENCE</scope>
</reference>
<dbReference type="Proteomes" id="UP001497512">
    <property type="component" value="Chromosome 10"/>
</dbReference>
<evidence type="ECO:0000313" key="1">
    <source>
        <dbReference type="EMBL" id="CAK9194767.1"/>
    </source>
</evidence>
<dbReference type="EMBL" id="OZ019902">
    <property type="protein sequence ID" value="CAK9194767.1"/>
    <property type="molecule type" value="Genomic_DNA"/>
</dbReference>
<name>A0ABP0TET5_9BRYO</name>
<accession>A0ABP0TET5</accession>
<gene>
    <name evidence="1" type="ORF">CSSPTR1EN2_LOCUS2690</name>
</gene>
<sequence length="67" mass="7848">MNFIQDWQDFCVRDVLSSNIQFVHTYDIVIGPVCLPHDSDHVFEMNLRFMVLRLLGLLSAQLDHSTR</sequence>
<organism evidence="1 2">
    <name type="scientific">Sphagnum troendelagicum</name>
    <dbReference type="NCBI Taxonomy" id="128251"/>
    <lineage>
        <taxon>Eukaryota</taxon>
        <taxon>Viridiplantae</taxon>
        <taxon>Streptophyta</taxon>
        <taxon>Embryophyta</taxon>
        <taxon>Bryophyta</taxon>
        <taxon>Sphagnophytina</taxon>
        <taxon>Sphagnopsida</taxon>
        <taxon>Sphagnales</taxon>
        <taxon>Sphagnaceae</taxon>
        <taxon>Sphagnum</taxon>
    </lineage>
</organism>
<evidence type="ECO:0000313" key="2">
    <source>
        <dbReference type="Proteomes" id="UP001497512"/>
    </source>
</evidence>
<protein>
    <submittedName>
        <fullName evidence="1">Uncharacterized protein</fullName>
    </submittedName>
</protein>